<feature type="domain" description="Reverse transcriptase Ty1/copia-type" evidence="1">
    <location>
        <begin position="91"/>
        <end position="132"/>
    </location>
</feature>
<dbReference type="InterPro" id="IPR013103">
    <property type="entry name" value="RVT_2"/>
</dbReference>
<evidence type="ECO:0000313" key="2">
    <source>
        <dbReference type="EMBL" id="GEU46772.1"/>
    </source>
</evidence>
<dbReference type="AlphaFoldDB" id="A0A6L2KDI2"/>
<accession>A0A6L2KDI2</accession>
<sequence length="191" mass="21626">MTKDHLLEQVCRNPSKPVQTRRQLATDPKICMFDLTVSTAEPKNIKEATDDSAWVKAMHDELHHHPLGRYSDFHRLRCTQIFSNILDGRENGFLNGPLKEEVYVAQPDGFIDPDHPEKVYCLRKALYGLKTSDPPISTSYLYQPGQYALEILKKMVWKDVKALDSGFELTAFSDADHAGCIDTRKSMSGGI</sequence>
<name>A0A6L2KDI2_TANCI</name>
<dbReference type="EMBL" id="BKCJ010002174">
    <property type="protein sequence ID" value="GEU46772.1"/>
    <property type="molecule type" value="Genomic_DNA"/>
</dbReference>
<reference evidence="2" key="1">
    <citation type="journal article" date="2019" name="Sci. Rep.">
        <title>Draft genome of Tanacetum cinerariifolium, the natural source of mosquito coil.</title>
        <authorList>
            <person name="Yamashiro T."/>
            <person name="Shiraishi A."/>
            <person name="Satake H."/>
            <person name="Nakayama K."/>
        </authorList>
    </citation>
    <scope>NUCLEOTIDE SEQUENCE</scope>
</reference>
<gene>
    <name evidence="2" type="ORF">Tci_018750</name>
</gene>
<dbReference type="Pfam" id="PF07727">
    <property type="entry name" value="RVT_2"/>
    <property type="match status" value="1"/>
</dbReference>
<organism evidence="2">
    <name type="scientific">Tanacetum cinerariifolium</name>
    <name type="common">Dalmatian daisy</name>
    <name type="synonym">Chrysanthemum cinerariifolium</name>
    <dbReference type="NCBI Taxonomy" id="118510"/>
    <lineage>
        <taxon>Eukaryota</taxon>
        <taxon>Viridiplantae</taxon>
        <taxon>Streptophyta</taxon>
        <taxon>Embryophyta</taxon>
        <taxon>Tracheophyta</taxon>
        <taxon>Spermatophyta</taxon>
        <taxon>Magnoliopsida</taxon>
        <taxon>eudicotyledons</taxon>
        <taxon>Gunneridae</taxon>
        <taxon>Pentapetalae</taxon>
        <taxon>asterids</taxon>
        <taxon>campanulids</taxon>
        <taxon>Asterales</taxon>
        <taxon>Asteraceae</taxon>
        <taxon>Asteroideae</taxon>
        <taxon>Anthemideae</taxon>
        <taxon>Anthemidinae</taxon>
        <taxon>Tanacetum</taxon>
    </lineage>
</organism>
<proteinExistence type="predicted"/>
<comment type="caution">
    <text evidence="2">The sequence shown here is derived from an EMBL/GenBank/DDBJ whole genome shotgun (WGS) entry which is preliminary data.</text>
</comment>
<evidence type="ECO:0000259" key="1">
    <source>
        <dbReference type="Pfam" id="PF07727"/>
    </source>
</evidence>
<protein>
    <recommendedName>
        <fullName evidence="1">Reverse transcriptase Ty1/copia-type domain-containing protein</fullName>
    </recommendedName>
</protein>